<reference evidence="2" key="2">
    <citation type="journal article" date="2023" name="IMA Fungus">
        <title>Comparative genomic study of the Penicillium genus elucidates a diverse pangenome and 15 lateral gene transfer events.</title>
        <authorList>
            <person name="Petersen C."/>
            <person name="Sorensen T."/>
            <person name="Nielsen M.R."/>
            <person name="Sondergaard T.E."/>
            <person name="Sorensen J.L."/>
            <person name="Fitzpatrick D.A."/>
            <person name="Frisvad J.C."/>
            <person name="Nielsen K.L."/>
        </authorList>
    </citation>
    <scope>NUCLEOTIDE SEQUENCE</scope>
    <source>
        <strain evidence="2">IBT 21917</strain>
    </source>
</reference>
<reference evidence="2" key="1">
    <citation type="submission" date="2022-11" db="EMBL/GenBank/DDBJ databases">
        <authorList>
            <person name="Petersen C."/>
        </authorList>
    </citation>
    <scope>NUCLEOTIDE SEQUENCE</scope>
    <source>
        <strain evidence="2">IBT 21917</strain>
    </source>
</reference>
<sequence length="934" mass="102336">MGSGGWNMNWQGFGQGLVGYQNVAGYSVAAGFPNEDPPLTDAEEDQMGAMGDSLVTLRPDPEPDEHNIPPERAIPGHMLYDGVQYPVTSSRHPSHLSGTTSQTSWDDLFRNPSLYDIEPSHGTQQGFNAHDLDHVAGWNQTDPMITDDIDLSDAAGAQVAQPPAVKVDAQPPSQGVHPGMMGLPDRGNQPLTPKQTIQDHLSHVNTHYQKRFSPTEVVLPLEDLTQTRESLSHLLTDVDSLIQTRQSMMPKYPATSTPPSVDRGPQMYQCIQCLREGNVAYKLFDNPGSFRRHVTEQHYPQFEYHCPVDRCSEIRFRRSKIKNHLTNTHKQIPCEKVIDANTHERPVELVCKLCPRAVKNWKEFYACFLSHCLISSPTHSRRSSDDRGSAMGGNGTDNNVASSSTQSSANPPSSPAPPPYSRHGNNVDEHQSNSFSGATSGQGYHLAVPVPMSRSVSDTVARRPASTNSSPSRLSRNLNRRIISGDCLPGAHMGPCHSQLPRSSLRNPARQSSGPPELNCRGCGRPFDACGICRVQKRSGGRCCKCHSSSTAVQANQFGPAQGQTIRYINPEMGTSGQGVQNQPIEQTLGTPPSNRAQRAPQPMAAQFQGDFARQMARHMGTQWTTPGGDYDVLTVTEVPEPLFDKADLEYSTCESKMAEPTGSWISRLPMRNALPRGVIKPLKQLSSLLYGGTCVASQKSLFPVPAQGTSPPSQCNYHRRSAVKLQEAYSGHACAEIAPGKQMKLDLKILSSENRGGCLHSSHLRTRVQLVVKLLKLRSSAAESSSRRHTRGATQMLEQALEPAFKRPEQRTAAEEADDSDESDTESVFDDDAASMSSSCSDIDALAPATSDLTCLEDACCVEIEPSYEETTALSFDFDLDSALYVLSRWSGGLSEDLCSDLAVTDPGSILEYFFKYIMWVIVILARSHEYSR</sequence>
<feature type="compositionally biased region" description="Low complexity" evidence="1">
    <location>
        <begin position="466"/>
        <end position="478"/>
    </location>
</feature>
<protein>
    <recommendedName>
        <fullName evidence="4">C2H2-type domain-containing protein</fullName>
    </recommendedName>
</protein>
<feature type="compositionally biased region" description="Acidic residues" evidence="1">
    <location>
        <begin position="816"/>
        <end position="834"/>
    </location>
</feature>
<organism evidence="2 3">
    <name type="scientific">Penicillium capsulatum</name>
    <dbReference type="NCBI Taxonomy" id="69766"/>
    <lineage>
        <taxon>Eukaryota</taxon>
        <taxon>Fungi</taxon>
        <taxon>Dikarya</taxon>
        <taxon>Ascomycota</taxon>
        <taxon>Pezizomycotina</taxon>
        <taxon>Eurotiomycetes</taxon>
        <taxon>Eurotiomycetidae</taxon>
        <taxon>Eurotiales</taxon>
        <taxon>Aspergillaceae</taxon>
        <taxon>Penicillium</taxon>
    </lineage>
</organism>
<feature type="region of interest" description="Disordered" evidence="1">
    <location>
        <begin position="494"/>
        <end position="518"/>
    </location>
</feature>
<feature type="compositionally biased region" description="Polar residues" evidence="1">
    <location>
        <begin position="432"/>
        <end position="442"/>
    </location>
</feature>
<dbReference type="OrthoDB" id="4367253at2759"/>
<evidence type="ECO:0000256" key="1">
    <source>
        <dbReference type="SAM" id="MobiDB-lite"/>
    </source>
</evidence>
<dbReference type="AlphaFoldDB" id="A0A9W9I5D9"/>
<feature type="compositionally biased region" description="Polar residues" evidence="1">
    <location>
        <begin position="500"/>
        <end position="514"/>
    </location>
</feature>
<name>A0A9W9I5D9_9EURO</name>
<evidence type="ECO:0008006" key="4">
    <source>
        <dbReference type="Google" id="ProtNLM"/>
    </source>
</evidence>
<feature type="compositionally biased region" description="Low complexity" evidence="1">
    <location>
        <begin position="401"/>
        <end position="411"/>
    </location>
</feature>
<dbReference type="Proteomes" id="UP001146351">
    <property type="component" value="Unassembled WGS sequence"/>
</dbReference>
<dbReference type="EMBL" id="JAPQKO010000005">
    <property type="protein sequence ID" value="KAJ5162190.1"/>
    <property type="molecule type" value="Genomic_DNA"/>
</dbReference>
<proteinExistence type="predicted"/>
<keyword evidence="3" id="KW-1185">Reference proteome</keyword>
<feature type="region of interest" description="Disordered" evidence="1">
    <location>
        <begin position="802"/>
        <end position="839"/>
    </location>
</feature>
<comment type="caution">
    <text evidence="2">The sequence shown here is derived from an EMBL/GenBank/DDBJ whole genome shotgun (WGS) entry which is preliminary data.</text>
</comment>
<evidence type="ECO:0000313" key="3">
    <source>
        <dbReference type="Proteomes" id="UP001146351"/>
    </source>
</evidence>
<evidence type="ECO:0000313" key="2">
    <source>
        <dbReference type="EMBL" id="KAJ5162190.1"/>
    </source>
</evidence>
<gene>
    <name evidence="2" type="ORF">N7492_007582</name>
</gene>
<feature type="compositionally biased region" description="Basic and acidic residues" evidence="1">
    <location>
        <begin position="805"/>
        <end position="815"/>
    </location>
</feature>
<accession>A0A9W9I5D9</accession>
<feature type="region of interest" description="Disordered" evidence="1">
    <location>
        <begin position="376"/>
        <end position="478"/>
    </location>
</feature>